<dbReference type="GO" id="GO:0036462">
    <property type="term" value="P:TRAIL-activated apoptotic signaling pathway"/>
    <property type="evidence" value="ECO:0007669"/>
    <property type="project" value="TreeGrafter"/>
</dbReference>
<feature type="disulfide bond" evidence="9">
    <location>
        <begin position="131"/>
        <end position="144"/>
    </location>
</feature>
<evidence type="ECO:0000256" key="6">
    <source>
        <dbReference type="ARBA" id="ARBA00023157"/>
    </source>
</evidence>
<comment type="subcellular location">
    <subcellularLocation>
        <location evidence="1">Membrane</location>
    </subcellularLocation>
</comment>
<evidence type="ECO:0000313" key="15">
    <source>
        <dbReference type="Proteomes" id="UP000290572"/>
    </source>
</evidence>
<dbReference type="PANTHER" id="PTHR46330">
    <property type="entry name" value="TUMOR NECROSIS FACTOR RECEPTOR SUPERFAMILY MEMBER 10B"/>
    <property type="match status" value="1"/>
</dbReference>
<evidence type="ECO:0000256" key="2">
    <source>
        <dbReference type="ARBA" id="ARBA00022703"/>
    </source>
</evidence>
<evidence type="ECO:0000256" key="4">
    <source>
        <dbReference type="ARBA" id="ARBA00022737"/>
    </source>
</evidence>
<evidence type="ECO:0000256" key="11">
    <source>
        <dbReference type="SAM" id="SignalP"/>
    </source>
</evidence>
<comment type="caution">
    <text evidence="14">The sequence shown here is derived from an EMBL/GenBank/DDBJ whole genome shotgun (WGS) entry which is preliminary data.</text>
</comment>
<dbReference type="Gene3D" id="2.10.50.10">
    <property type="entry name" value="Tumor Necrosis Factor Receptor, subunit A, domain 2"/>
    <property type="match status" value="2"/>
</dbReference>
<keyword evidence="8" id="KW-0325">Glycoprotein</keyword>
<evidence type="ECO:0000256" key="7">
    <source>
        <dbReference type="ARBA" id="ARBA00023170"/>
    </source>
</evidence>
<feature type="domain" description="TNFR-Cys" evidence="13">
    <location>
        <begin position="71"/>
        <end position="111"/>
    </location>
</feature>
<feature type="region of interest" description="Disordered" evidence="10">
    <location>
        <begin position="150"/>
        <end position="174"/>
    </location>
</feature>
<keyword evidence="6 9" id="KW-1015">Disulfide bond</keyword>
<keyword evidence="4" id="KW-0677">Repeat</keyword>
<feature type="domain" description="TNFR-Cys" evidence="13">
    <location>
        <begin position="112"/>
        <end position="152"/>
    </location>
</feature>
<evidence type="ECO:0000256" key="1">
    <source>
        <dbReference type="ARBA" id="ARBA00004370"/>
    </source>
</evidence>
<evidence type="ECO:0000256" key="3">
    <source>
        <dbReference type="ARBA" id="ARBA00022729"/>
    </source>
</evidence>
<dbReference type="InterPro" id="IPR011029">
    <property type="entry name" value="DEATH-like_dom_sf"/>
</dbReference>
<evidence type="ECO:0000256" key="8">
    <source>
        <dbReference type="ARBA" id="ARBA00023180"/>
    </source>
</evidence>
<sequence length="272" mass="30513">MVPIIIALIHVGHGAAELGFAAELQNRTARQTICMENQEYPHNGFCCKNCEAGTYVKEKCSRNQEKGTCSSCEVGTYAEHPTGMEQCLQCSQCHRDQIVVAECTSTRNTKCECKPGTFCLPDEPCEVCKKCAKCKADEEEVSRCTATSNTKCRKRNSPPTEGPTDKPLVSNNTDTIGEEESLSKSFDLFDTLDVRYHNKFFRSIGVSDNAIKVAETQHPVDKVYDLLRVWMQKEGLRANINTLLQALLDLDQRYSAEHIASKAVERGYYKYE</sequence>
<keyword evidence="2" id="KW-0053">Apoptosis</keyword>
<feature type="disulfide bond" evidence="9">
    <location>
        <begin position="93"/>
        <end position="111"/>
    </location>
</feature>
<dbReference type="FunFam" id="2.10.50.10:FF:000004">
    <property type="entry name" value="Tumor necrosis factor receptor superfamily member 6"/>
    <property type="match status" value="1"/>
</dbReference>
<name>A0A498NKR8_LABRO</name>
<keyword evidence="15" id="KW-1185">Reference proteome</keyword>
<feature type="disulfide bond" evidence="9">
    <location>
        <begin position="90"/>
        <end position="103"/>
    </location>
</feature>
<dbReference type="PANTHER" id="PTHR46330:SF6">
    <property type="entry name" value="HEMATOPOIETIC DEATH RECEPTOR-RELATED"/>
    <property type="match status" value="1"/>
</dbReference>
<dbReference type="Proteomes" id="UP000290572">
    <property type="component" value="Unassembled WGS sequence"/>
</dbReference>
<accession>A0A498NKR8</accession>
<dbReference type="SUPFAM" id="SSF47986">
    <property type="entry name" value="DEATH domain"/>
    <property type="match status" value="1"/>
</dbReference>
<dbReference type="EMBL" id="QBIY01011378">
    <property type="protein sequence ID" value="RXN32408.1"/>
    <property type="molecule type" value="Genomic_DNA"/>
</dbReference>
<feature type="disulfide bond" evidence="9">
    <location>
        <begin position="113"/>
        <end position="128"/>
    </location>
</feature>
<dbReference type="GO" id="GO:0005886">
    <property type="term" value="C:plasma membrane"/>
    <property type="evidence" value="ECO:0007669"/>
    <property type="project" value="TreeGrafter"/>
</dbReference>
<evidence type="ECO:0000259" key="13">
    <source>
        <dbReference type="PROSITE" id="PS50050"/>
    </source>
</evidence>
<dbReference type="GO" id="GO:0009986">
    <property type="term" value="C:cell surface"/>
    <property type="evidence" value="ECO:0007669"/>
    <property type="project" value="TreeGrafter"/>
</dbReference>
<keyword evidence="5" id="KW-0472">Membrane</keyword>
<dbReference type="AlphaFoldDB" id="A0A498NKR8"/>
<reference evidence="14 15" key="1">
    <citation type="submission" date="2018-03" db="EMBL/GenBank/DDBJ databases">
        <title>Draft genome sequence of Rohu Carp (Labeo rohita).</title>
        <authorList>
            <person name="Das P."/>
            <person name="Kushwaha B."/>
            <person name="Joshi C.G."/>
            <person name="Kumar D."/>
            <person name="Nagpure N.S."/>
            <person name="Sahoo L."/>
            <person name="Das S.P."/>
            <person name="Bit A."/>
            <person name="Patnaik S."/>
            <person name="Meher P.K."/>
            <person name="Jayasankar P."/>
            <person name="Koringa P.G."/>
            <person name="Patel N.V."/>
            <person name="Hinsu A.T."/>
            <person name="Kumar R."/>
            <person name="Pandey M."/>
            <person name="Agarwal S."/>
            <person name="Srivastava S."/>
            <person name="Singh M."/>
            <person name="Iquebal M.A."/>
            <person name="Jaiswal S."/>
            <person name="Angadi U.B."/>
            <person name="Kumar N."/>
            <person name="Raza M."/>
            <person name="Shah T.M."/>
            <person name="Rai A."/>
            <person name="Jena J.K."/>
        </authorList>
    </citation>
    <scope>NUCLEOTIDE SEQUENCE [LARGE SCALE GENOMIC DNA]</scope>
    <source>
        <strain evidence="14">DASCIFA01</strain>
        <tissue evidence="14">Testis</tissue>
    </source>
</reference>
<proteinExistence type="predicted"/>
<evidence type="ECO:0000256" key="9">
    <source>
        <dbReference type="PROSITE-ProRule" id="PRU00206"/>
    </source>
</evidence>
<dbReference type="Pfam" id="PF00020">
    <property type="entry name" value="TNFR_c6"/>
    <property type="match status" value="2"/>
</dbReference>
<dbReference type="Gene3D" id="1.10.533.10">
    <property type="entry name" value="Death Domain, Fas"/>
    <property type="match status" value="1"/>
</dbReference>
<organism evidence="14 15">
    <name type="scientific">Labeo rohita</name>
    <name type="common">Indian major carp</name>
    <name type="synonym">Cyprinus rohita</name>
    <dbReference type="NCBI Taxonomy" id="84645"/>
    <lineage>
        <taxon>Eukaryota</taxon>
        <taxon>Metazoa</taxon>
        <taxon>Chordata</taxon>
        <taxon>Craniata</taxon>
        <taxon>Vertebrata</taxon>
        <taxon>Euteleostomi</taxon>
        <taxon>Actinopterygii</taxon>
        <taxon>Neopterygii</taxon>
        <taxon>Teleostei</taxon>
        <taxon>Ostariophysi</taxon>
        <taxon>Cypriniformes</taxon>
        <taxon>Cyprinidae</taxon>
        <taxon>Labeoninae</taxon>
        <taxon>Labeonini</taxon>
        <taxon>Labeo</taxon>
    </lineage>
</organism>
<feature type="domain" description="Death" evidence="12">
    <location>
        <begin position="199"/>
        <end position="263"/>
    </location>
</feature>
<feature type="repeat" description="TNFR-Cys" evidence="9">
    <location>
        <begin position="71"/>
        <end position="111"/>
    </location>
</feature>
<dbReference type="InterPro" id="IPR001368">
    <property type="entry name" value="TNFR/NGFR_Cys_rich_reg"/>
</dbReference>
<evidence type="ECO:0000256" key="5">
    <source>
        <dbReference type="ARBA" id="ARBA00023136"/>
    </source>
</evidence>
<feature type="signal peptide" evidence="11">
    <location>
        <begin position="1"/>
        <end position="16"/>
    </location>
</feature>
<evidence type="ECO:0000256" key="10">
    <source>
        <dbReference type="SAM" id="MobiDB-lite"/>
    </source>
</evidence>
<dbReference type="PROSITE" id="PS50017">
    <property type="entry name" value="DEATH_DOMAIN"/>
    <property type="match status" value="1"/>
</dbReference>
<dbReference type="FunFam" id="1.10.533.10:FF:000098">
    <property type="entry name" value="Hematopoietic death receptor"/>
    <property type="match status" value="1"/>
</dbReference>
<dbReference type="SUPFAM" id="SSF57586">
    <property type="entry name" value="TNF receptor-like"/>
    <property type="match status" value="2"/>
</dbReference>
<dbReference type="PROSITE" id="PS50050">
    <property type="entry name" value="TNFR_NGFR_2"/>
    <property type="match status" value="2"/>
</dbReference>
<keyword evidence="3 11" id="KW-0732">Signal</keyword>
<evidence type="ECO:0000313" key="14">
    <source>
        <dbReference type="EMBL" id="RXN32408.1"/>
    </source>
</evidence>
<dbReference type="GO" id="GO:0043065">
    <property type="term" value="P:positive regulation of apoptotic process"/>
    <property type="evidence" value="ECO:0007669"/>
    <property type="project" value="TreeGrafter"/>
</dbReference>
<dbReference type="InterPro" id="IPR052491">
    <property type="entry name" value="TNFRSF10"/>
</dbReference>
<feature type="disulfide bond" evidence="9">
    <location>
        <begin position="134"/>
        <end position="152"/>
    </location>
</feature>
<protein>
    <submittedName>
        <fullName evidence="14">Tumor necrosis factor receptor superfamily member 1A-like protein</fullName>
    </submittedName>
</protein>
<dbReference type="GO" id="GO:0004888">
    <property type="term" value="F:transmembrane signaling receptor activity"/>
    <property type="evidence" value="ECO:0007669"/>
    <property type="project" value="UniProtKB-ARBA"/>
</dbReference>
<keyword evidence="7 14" id="KW-0675">Receptor</keyword>
<dbReference type="SMART" id="SM00208">
    <property type="entry name" value="TNFR"/>
    <property type="match status" value="3"/>
</dbReference>
<dbReference type="STRING" id="84645.A0A498NKR8"/>
<feature type="repeat" description="TNFR-Cys" evidence="9">
    <location>
        <begin position="112"/>
        <end position="152"/>
    </location>
</feature>
<feature type="disulfide bond" evidence="9">
    <location>
        <begin position="72"/>
        <end position="87"/>
    </location>
</feature>
<dbReference type="InterPro" id="IPR000488">
    <property type="entry name" value="Death_dom"/>
</dbReference>
<feature type="chain" id="PRO_5019747890" evidence="11">
    <location>
        <begin position="17"/>
        <end position="272"/>
    </location>
</feature>
<evidence type="ECO:0000259" key="12">
    <source>
        <dbReference type="PROSITE" id="PS50017"/>
    </source>
</evidence>
<dbReference type="Pfam" id="PF00531">
    <property type="entry name" value="Death"/>
    <property type="match status" value="1"/>
</dbReference>
<gene>
    <name evidence="14" type="ORF">ROHU_016221</name>
</gene>